<organism evidence="1">
    <name type="scientific">marine sediment metagenome</name>
    <dbReference type="NCBI Taxonomy" id="412755"/>
    <lineage>
        <taxon>unclassified sequences</taxon>
        <taxon>metagenomes</taxon>
        <taxon>ecological metagenomes</taxon>
    </lineage>
</organism>
<name>A0A0F9V8S6_9ZZZZ</name>
<gene>
    <name evidence="1" type="ORF">LCGC14_0170660</name>
</gene>
<comment type="caution">
    <text evidence="1">The sequence shown here is derived from an EMBL/GenBank/DDBJ whole genome shotgun (WGS) entry which is preliminary data.</text>
</comment>
<reference evidence="1" key="1">
    <citation type="journal article" date="2015" name="Nature">
        <title>Complex archaea that bridge the gap between prokaryotes and eukaryotes.</title>
        <authorList>
            <person name="Spang A."/>
            <person name="Saw J.H."/>
            <person name="Jorgensen S.L."/>
            <person name="Zaremba-Niedzwiedzka K."/>
            <person name="Martijn J."/>
            <person name="Lind A.E."/>
            <person name="van Eijk R."/>
            <person name="Schleper C."/>
            <person name="Guy L."/>
            <person name="Ettema T.J."/>
        </authorList>
    </citation>
    <scope>NUCLEOTIDE SEQUENCE</scope>
</reference>
<protein>
    <submittedName>
        <fullName evidence="1">Uncharacterized protein</fullName>
    </submittedName>
</protein>
<sequence>MSNPTPLEALVQKGIGLPCQIKEGDVVFYQPDPGRHGPIKVIKAGQRVVGYATAQDMELEFCSRDLITAERMAAGIASLIKESTDRLYWEEQVVSRITALADMAKLAAQAA</sequence>
<dbReference type="AlphaFoldDB" id="A0A0F9V8S6"/>
<dbReference type="EMBL" id="LAZR01000066">
    <property type="protein sequence ID" value="KKN96137.1"/>
    <property type="molecule type" value="Genomic_DNA"/>
</dbReference>
<accession>A0A0F9V8S6</accession>
<evidence type="ECO:0000313" key="1">
    <source>
        <dbReference type="EMBL" id="KKN96137.1"/>
    </source>
</evidence>
<proteinExistence type="predicted"/>